<dbReference type="Proteomes" id="UP000694542">
    <property type="component" value="Chromosome 5"/>
</dbReference>
<sequence>LYFRTLSSVPLAQFGGQFFSLCLFLLGSMNHLLCTQNVASPVTADLIISVIVIGPDTLHQLSQSDSIAGLPVAQMVQPGLPLFTAQGKVEDSQLSGIHSMCSHYQLSLLIFTLRW</sequence>
<dbReference type="PANTHER" id="PTHR11667:SF27">
    <property type="entry name" value="ADENYLATE KINASE"/>
    <property type="match status" value="1"/>
</dbReference>
<evidence type="ECO:0000313" key="2">
    <source>
        <dbReference type="Proteomes" id="UP000694542"/>
    </source>
</evidence>
<reference evidence="1" key="2">
    <citation type="submission" date="2025-08" db="UniProtKB">
        <authorList>
            <consortium name="Ensembl"/>
        </authorList>
    </citation>
    <scope>IDENTIFICATION</scope>
</reference>
<name>A0A8C0QEH8_CANLF</name>
<evidence type="ECO:0000313" key="1">
    <source>
        <dbReference type="Ensembl" id="ENSCAFP00040011033.1"/>
    </source>
</evidence>
<dbReference type="OrthoDB" id="9589353at2759"/>
<organism evidence="1 2">
    <name type="scientific">Canis lupus familiaris</name>
    <name type="common">Dog</name>
    <name type="synonym">Canis familiaris</name>
    <dbReference type="NCBI Taxonomy" id="9615"/>
    <lineage>
        <taxon>Eukaryota</taxon>
        <taxon>Metazoa</taxon>
        <taxon>Chordata</taxon>
        <taxon>Craniata</taxon>
        <taxon>Vertebrata</taxon>
        <taxon>Euteleostomi</taxon>
        <taxon>Mammalia</taxon>
        <taxon>Eutheria</taxon>
        <taxon>Laurasiatheria</taxon>
        <taxon>Carnivora</taxon>
        <taxon>Caniformia</taxon>
        <taxon>Canidae</taxon>
        <taxon>Canis</taxon>
    </lineage>
</organism>
<accession>A0A8C0QEH8</accession>
<dbReference type="AlphaFoldDB" id="A0A8C0QEH8"/>
<reference evidence="1" key="1">
    <citation type="submission" date="2018-10" db="EMBL/GenBank/DDBJ databases">
        <title>De novo assembly of a Great Dane genome.</title>
        <authorList>
            <person name="Kidd J.M."/>
            <person name="Pendleton A.L."/>
            <person name="Shen F."/>
            <person name="Emery S."/>
        </authorList>
    </citation>
    <scope>NUCLEOTIDE SEQUENCE [LARGE SCALE GENOMIC DNA]</scope>
    <source>
        <strain evidence="1">Great Dane</strain>
    </source>
</reference>
<dbReference type="PANTHER" id="PTHR11667">
    <property type="match status" value="1"/>
</dbReference>
<dbReference type="Ensembl" id="ENSCAFT00040012730.1">
    <property type="protein sequence ID" value="ENSCAFP00040011033.1"/>
    <property type="gene ID" value="ENSCAFG00040006841.1"/>
</dbReference>
<protein>
    <submittedName>
        <fullName evidence="1">Uncharacterized protein</fullName>
    </submittedName>
</protein>
<proteinExistence type="predicted"/>